<name>K3WKU9_GLOUD</name>
<sequence>MLDDLAFQYREGGEIFKLAHGKLMGCFAKFIRVESRNKAWELRERAFVLEEDLQQEVKDLEREILGSQWIDQF</sequence>
<dbReference type="InParanoid" id="K3WKU9"/>
<reference evidence="1" key="3">
    <citation type="submission" date="2015-02" db="UniProtKB">
        <authorList>
            <consortium name="EnsemblProtists"/>
        </authorList>
    </citation>
    <scope>IDENTIFICATION</scope>
    <source>
        <strain evidence="1">DAOM BR144</strain>
    </source>
</reference>
<keyword evidence="2" id="KW-1185">Reference proteome</keyword>
<protein>
    <submittedName>
        <fullName evidence="1">Uncharacterized protein</fullName>
    </submittedName>
</protein>
<dbReference type="EnsemblProtists" id="PYU1_T005591">
    <property type="protein sequence ID" value="PYU1_T005591"/>
    <property type="gene ID" value="PYU1_G005580"/>
</dbReference>
<accession>K3WKU9</accession>
<dbReference type="HOGENOM" id="CLU_2710294_0_0_1"/>
<proteinExistence type="predicted"/>
<reference evidence="2" key="1">
    <citation type="journal article" date="2010" name="Genome Biol.">
        <title>Genome sequence of the necrotrophic plant pathogen Pythium ultimum reveals original pathogenicity mechanisms and effector repertoire.</title>
        <authorList>
            <person name="Levesque C.A."/>
            <person name="Brouwer H."/>
            <person name="Cano L."/>
            <person name="Hamilton J.P."/>
            <person name="Holt C."/>
            <person name="Huitema E."/>
            <person name="Raffaele S."/>
            <person name="Robideau G.P."/>
            <person name="Thines M."/>
            <person name="Win J."/>
            <person name="Zerillo M.M."/>
            <person name="Beakes G.W."/>
            <person name="Boore J.L."/>
            <person name="Busam D."/>
            <person name="Dumas B."/>
            <person name="Ferriera S."/>
            <person name="Fuerstenberg S.I."/>
            <person name="Gachon C.M."/>
            <person name="Gaulin E."/>
            <person name="Govers F."/>
            <person name="Grenville-Briggs L."/>
            <person name="Horner N."/>
            <person name="Hostetler J."/>
            <person name="Jiang R.H."/>
            <person name="Johnson J."/>
            <person name="Krajaejun T."/>
            <person name="Lin H."/>
            <person name="Meijer H.J."/>
            <person name="Moore B."/>
            <person name="Morris P."/>
            <person name="Phuntmart V."/>
            <person name="Puiu D."/>
            <person name="Shetty J."/>
            <person name="Stajich J.E."/>
            <person name="Tripathy S."/>
            <person name="Wawra S."/>
            <person name="van West P."/>
            <person name="Whitty B.R."/>
            <person name="Coutinho P.M."/>
            <person name="Henrissat B."/>
            <person name="Martin F."/>
            <person name="Thomas P.D."/>
            <person name="Tyler B.M."/>
            <person name="De Vries R.P."/>
            <person name="Kamoun S."/>
            <person name="Yandell M."/>
            <person name="Tisserat N."/>
            <person name="Buell C.R."/>
        </authorList>
    </citation>
    <scope>NUCLEOTIDE SEQUENCE</scope>
    <source>
        <strain evidence="2">DAOM:BR144</strain>
    </source>
</reference>
<organism evidence="1 2">
    <name type="scientific">Globisporangium ultimum (strain ATCC 200006 / CBS 805.95 / DAOM BR144)</name>
    <name type="common">Pythium ultimum</name>
    <dbReference type="NCBI Taxonomy" id="431595"/>
    <lineage>
        <taxon>Eukaryota</taxon>
        <taxon>Sar</taxon>
        <taxon>Stramenopiles</taxon>
        <taxon>Oomycota</taxon>
        <taxon>Peronosporomycetes</taxon>
        <taxon>Pythiales</taxon>
        <taxon>Pythiaceae</taxon>
        <taxon>Globisporangium</taxon>
    </lineage>
</organism>
<dbReference type="EMBL" id="GL376573">
    <property type="status" value="NOT_ANNOTATED_CDS"/>
    <property type="molecule type" value="Genomic_DNA"/>
</dbReference>
<evidence type="ECO:0000313" key="1">
    <source>
        <dbReference type="EnsemblProtists" id="PYU1_T005591"/>
    </source>
</evidence>
<dbReference type="VEuPathDB" id="FungiDB:PYU1_G005580"/>
<dbReference type="AlphaFoldDB" id="K3WKU9"/>
<reference evidence="2" key="2">
    <citation type="submission" date="2010-04" db="EMBL/GenBank/DDBJ databases">
        <authorList>
            <person name="Buell R."/>
            <person name="Hamilton J."/>
            <person name="Hostetler J."/>
        </authorList>
    </citation>
    <scope>NUCLEOTIDE SEQUENCE [LARGE SCALE GENOMIC DNA]</scope>
    <source>
        <strain evidence="2">DAOM:BR144</strain>
    </source>
</reference>
<dbReference type="Proteomes" id="UP000019132">
    <property type="component" value="Unassembled WGS sequence"/>
</dbReference>
<evidence type="ECO:0000313" key="2">
    <source>
        <dbReference type="Proteomes" id="UP000019132"/>
    </source>
</evidence>